<evidence type="ECO:0000313" key="1">
    <source>
        <dbReference type="EMBL" id="CAG5050345.1"/>
    </source>
</evidence>
<protein>
    <submittedName>
        <fullName evidence="1">(apollo) hypothetical protein</fullName>
    </submittedName>
</protein>
<organism evidence="1 2">
    <name type="scientific">Parnassius apollo</name>
    <name type="common">Apollo butterfly</name>
    <name type="synonym">Papilio apollo</name>
    <dbReference type="NCBI Taxonomy" id="110799"/>
    <lineage>
        <taxon>Eukaryota</taxon>
        <taxon>Metazoa</taxon>
        <taxon>Ecdysozoa</taxon>
        <taxon>Arthropoda</taxon>
        <taxon>Hexapoda</taxon>
        <taxon>Insecta</taxon>
        <taxon>Pterygota</taxon>
        <taxon>Neoptera</taxon>
        <taxon>Endopterygota</taxon>
        <taxon>Lepidoptera</taxon>
        <taxon>Glossata</taxon>
        <taxon>Ditrysia</taxon>
        <taxon>Papilionoidea</taxon>
        <taxon>Papilionidae</taxon>
        <taxon>Parnassiinae</taxon>
        <taxon>Parnassini</taxon>
        <taxon>Parnassius</taxon>
        <taxon>Parnassius</taxon>
    </lineage>
</organism>
<sequence length="75" mass="8164">MMDSMSERLSARSPEKMKITEVFLPSSNPDGNVGVRTLTPGLTPQTPQLPPFHSIIGYTTVTAGEMLVRCISDLD</sequence>
<evidence type="ECO:0000313" key="2">
    <source>
        <dbReference type="Proteomes" id="UP000691718"/>
    </source>
</evidence>
<dbReference type="EMBL" id="CAJQZP010001486">
    <property type="protein sequence ID" value="CAG5050345.1"/>
    <property type="molecule type" value="Genomic_DNA"/>
</dbReference>
<dbReference type="OrthoDB" id="417598at2759"/>
<dbReference type="Proteomes" id="UP000691718">
    <property type="component" value="Unassembled WGS sequence"/>
</dbReference>
<name>A0A8S3Y4Y0_PARAO</name>
<keyword evidence="2" id="KW-1185">Reference proteome</keyword>
<proteinExistence type="predicted"/>
<dbReference type="AlphaFoldDB" id="A0A8S3Y4Y0"/>
<comment type="caution">
    <text evidence="1">The sequence shown here is derived from an EMBL/GenBank/DDBJ whole genome shotgun (WGS) entry which is preliminary data.</text>
</comment>
<gene>
    <name evidence="1" type="ORF">PAPOLLO_LOCUS24762</name>
</gene>
<reference evidence="1" key="1">
    <citation type="submission" date="2021-04" db="EMBL/GenBank/DDBJ databases">
        <authorList>
            <person name="Tunstrom K."/>
        </authorList>
    </citation>
    <scope>NUCLEOTIDE SEQUENCE</scope>
</reference>
<accession>A0A8S3Y4Y0</accession>